<evidence type="ECO:0000313" key="1">
    <source>
        <dbReference type="EMBL" id="CPA62074.1"/>
    </source>
</evidence>
<dbReference type="AlphaFoldDB" id="A0A916LH53"/>
<organism evidence="1 2">
    <name type="scientific">Mycobacterium tuberculosis</name>
    <dbReference type="NCBI Taxonomy" id="1773"/>
    <lineage>
        <taxon>Bacteria</taxon>
        <taxon>Bacillati</taxon>
        <taxon>Actinomycetota</taxon>
        <taxon>Actinomycetes</taxon>
        <taxon>Mycobacteriales</taxon>
        <taxon>Mycobacteriaceae</taxon>
        <taxon>Mycobacterium</taxon>
        <taxon>Mycobacterium tuberculosis complex</taxon>
    </lineage>
</organism>
<comment type="caution">
    <text evidence="1">The sequence shown here is derived from an EMBL/GenBank/DDBJ whole genome shotgun (WGS) entry which is preliminary data.</text>
</comment>
<sequence length="94" mass="9955">MPPRAANRRALSTRTSVCNPSRRSVDFSFTPVNSAALANKASSTVTVVLIHQLPSIHASLDASNDAMGSGLWLRPGFPAYTLNRNSTTSPSAIT</sequence>
<name>A0A916LH53_MYCTX</name>
<accession>A0A916LH53</accession>
<dbReference type="EMBL" id="CSBK01003129">
    <property type="protein sequence ID" value="CPA62074.1"/>
    <property type="molecule type" value="Genomic_DNA"/>
</dbReference>
<gene>
    <name evidence="1" type="ORF">ERS007739_04722</name>
</gene>
<protein>
    <submittedName>
        <fullName evidence="1">Uncharacterized protein</fullName>
    </submittedName>
</protein>
<dbReference type="Proteomes" id="UP000039021">
    <property type="component" value="Unassembled WGS sequence"/>
</dbReference>
<proteinExistence type="predicted"/>
<reference evidence="2" key="1">
    <citation type="submission" date="2015-03" db="EMBL/GenBank/DDBJ databases">
        <authorList>
            <consortium name="Pathogen Informatics"/>
        </authorList>
    </citation>
    <scope>NUCLEOTIDE SEQUENCE [LARGE SCALE GENOMIC DNA]</scope>
    <source>
        <strain evidence="2">N09902308</strain>
    </source>
</reference>
<evidence type="ECO:0000313" key="2">
    <source>
        <dbReference type="Proteomes" id="UP000039021"/>
    </source>
</evidence>